<dbReference type="SUPFAM" id="SSF52218">
    <property type="entry name" value="Flavoproteins"/>
    <property type="match status" value="1"/>
</dbReference>
<dbReference type="OrthoDB" id="1643408at2"/>
<name>A0A2U1JS44_9BACI</name>
<dbReference type="InterPro" id="IPR029039">
    <property type="entry name" value="Flavoprotein-like_sf"/>
</dbReference>
<accession>A0A2U1JS44</accession>
<dbReference type="EMBL" id="QCZG01000046">
    <property type="protein sequence ID" value="PWA07825.1"/>
    <property type="molecule type" value="Genomic_DNA"/>
</dbReference>
<feature type="domain" description="NADPH-dependent FMN reductase-like" evidence="4">
    <location>
        <begin position="1"/>
        <end position="144"/>
    </location>
</feature>
<keyword evidence="6" id="KW-1185">Reference proteome</keyword>
<dbReference type="GO" id="GO:0016491">
    <property type="term" value="F:oxidoreductase activity"/>
    <property type="evidence" value="ECO:0007669"/>
    <property type="project" value="UniProtKB-KW"/>
</dbReference>
<keyword evidence="3" id="KW-0560">Oxidoreductase</keyword>
<dbReference type="Gene3D" id="3.40.50.360">
    <property type="match status" value="1"/>
</dbReference>
<sequence length="180" mass="20242">MKLLGISGTIIGSKTLVVTQKVLEEARRSIPDIETELLDLKQYNIELCDGREPSSYNEDTRKLIDTVSSADGYIVGTPIFHGSFPGVLKNLLDLVPAETFRHKVMGFIAIGGNDQHYLMIENQLKPIAGYFHSYVAPEYVFAHNKDFNEKNEIISQELLDKINNLANEVCTMQKILKAKK</sequence>
<organism evidence="5 6">
    <name type="scientific">Pueribacillus theae</name>
    <dbReference type="NCBI Taxonomy" id="2171751"/>
    <lineage>
        <taxon>Bacteria</taxon>
        <taxon>Bacillati</taxon>
        <taxon>Bacillota</taxon>
        <taxon>Bacilli</taxon>
        <taxon>Bacillales</taxon>
        <taxon>Bacillaceae</taxon>
        <taxon>Pueribacillus</taxon>
    </lineage>
</organism>
<evidence type="ECO:0000313" key="6">
    <source>
        <dbReference type="Proteomes" id="UP000245998"/>
    </source>
</evidence>
<comment type="caution">
    <text evidence="5">The sequence shown here is derived from an EMBL/GenBank/DDBJ whole genome shotgun (WGS) entry which is preliminary data.</text>
</comment>
<evidence type="ECO:0000256" key="1">
    <source>
        <dbReference type="ARBA" id="ARBA00022630"/>
    </source>
</evidence>
<dbReference type="PANTHER" id="PTHR43408">
    <property type="entry name" value="FMN REDUCTASE (NADPH)"/>
    <property type="match status" value="1"/>
</dbReference>
<evidence type="ECO:0000313" key="5">
    <source>
        <dbReference type="EMBL" id="PWA07825.1"/>
    </source>
</evidence>
<dbReference type="InterPro" id="IPR005025">
    <property type="entry name" value="FMN_Rdtase-like_dom"/>
</dbReference>
<dbReference type="Proteomes" id="UP000245998">
    <property type="component" value="Unassembled WGS sequence"/>
</dbReference>
<keyword evidence="1" id="KW-0285">Flavoprotein</keyword>
<evidence type="ECO:0000259" key="4">
    <source>
        <dbReference type="Pfam" id="PF03358"/>
    </source>
</evidence>
<protein>
    <submittedName>
        <fullName evidence="5">NADH-dependent FMN reductase</fullName>
    </submittedName>
</protein>
<dbReference type="PANTHER" id="PTHR43408:SF2">
    <property type="entry name" value="FMN REDUCTASE (NADPH)"/>
    <property type="match status" value="1"/>
</dbReference>
<dbReference type="RefSeq" id="WP_116555935.1">
    <property type="nucleotide sequence ID" value="NZ_QCZG01000046.1"/>
</dbReference>
<evidence type="ECO:0000256" key="2">
    <source>
        <dbReference type="ARBA" id="ARBA00022643"/>
    </source>
</evidence>
<keyword evidence="2" id="KW-0288">FMN</keyword>
<gene>
    <name evidence="5" type="ORF">DCC39_16140</name>
</gene>
<dbReference type="AlphaFoldDB" id="A0A2U1JS44"/>
<evidence type="ECO:0000256" key="3">
    <source>
        <dbReference type="ARBA" id="ARBA00023002"/>
    </source>
</evidence>
<dbReference type="Pfam" id="PF03358">
    <property type="entry name" value="FMN_red"/>
    <property type="match status" value="1"/>
</dbReference>
<proteinExistence type="predicted"/>
<reference evidence="5 6" key="1">
    <citation type="submission" date="2018-04" db="EMBL/GenBank/DDBJ databases">
        <title>Camelliibacillus theae gen. nov., sp. nov., isolated from Pu'er tea.</title>
        <authorList>
            <person name="Niu L."/>
        </authorList>
    </citation>
    <scope>NUCLEOTIDE SEQUENCE [LARGE SCALE GENOMIC DNA]</scope>
    <source>
        <strain evidence="5 6">T8</strain>
    </source>
</reference>
<dbReference type="InterPro" id="IPR051814">
    <property type="entry name" value="NAD(P)H-dep_FMN_reductase"/>
</dbReference>